<dbReference type="AlphaFoldDB" id="A0A3R8TDP1"/>
<keyword evidence="13" id="KW-1185">Reference proteome</keyword>
<evidence type="ECO:0000256" key="2">
    <source>
        <dbReference type="ARBA" id="ARBA00022475"/>
    </source>
</evidence>
<dbReference type="HAMAP" id="MF_00161">
    <property type="entry name" value="LspA"/>
    <property type="match status" value="1"/>
</dbReference>
<dbReference type="RefSeq" id="WP_125242515.1">
    <property type="nucleotide sequence ID" value="NZ_RSED01000004.1"/>
</dbReference>
<keyword evidence="5 9" id="KW-0064">Aspartyl protease</keyword>
<comment type="pathway">
    <text evidence="9">Protein modification; lipoprotein biosynthesis (signal peptide cleavage).</text>
</comment>
<dbReference type="Proteomes" id="UP000269265">
    <property type="component" value="Unassembled WGS sequence"/>
</dbReference>
<reference evidence="12 13" key="1">
    <citation type="submission" date="2018-12" db="EMBL/GenBank/DDBJ databases">
        <title>The whole draft genome of Aquabacterium sp. SJQ9.</title>
        <authorList>
            <person name="Sun L."/>
            <person name="Gao X."/>
            <person name="Chen W."/>
            <person name="Huang K."/>
        </authorList>
    </citation>
    <scope>NUCLEOTIDE SEQUENCE [LARGE SCALE GENOMIC DNA]</scope>
    <source>
        <strain evidence="12 13">SJQ9</strain>
    </source>
</reference>
<dbReference type="GO" id="GO:0005886">
    <property type="term" value="C:plasma membrane"/>
    <property type="evidence" value="ECO:0007669"/>
    <property type="project" value="UniProtKB-SubCell"/>
</dbReference>
<dbReference type="GO" id="GO:0004190">
    <property type="term" value="F:aspartic-type endopeptidase activity"/>
    <property type="evidence" value="ECO:0007669"/>
    <property type="project" value="UniProtKB-UniRule"/>
</dbReference>
<evidence type="ECO:0000256" key="1">
    <source>
        <dbReference type="ARBA" id="ARBA00006139"/>
    </source>
</evidence>
<feature type="transmembrane region" description="Helical" evidence="9">
    <location>
        <begin position="145"/>
        <end position="164"/>
    </location>
</feature>
<proteinExistence type="inferred from homology"/>
<evidence type="ECO:0000256" key="11">
    <source>
        <dbReference type="RuleBase" id="RU004181"/>
    </source>
</evidence>
<keyword evidence="12" id="KW-0449">Lipoprotein</keyword>
<dbReference type="EMBL" id="RSED01000004">
    <property type="protein sequence ID" value="RRS05297.1"/>
    <property type="molecule type" value="Genomic_DNA"/>
</dbReference>
<comment type="catalytic activity">
    <reaction evidence="9 10">
        <text>Release of signal peptides from bacterial membrane prolipoproteins. Hydrolyzes -Xaa-Yaa-Zaa-|-(S,diacylglyceryl)Cys-, in which Xaa is hydrophobic (preferably Leu), and Yaa (Ala or Ser) and Zaa (Gly or Ala) have small, neutral side chains.</text>
        <dbReference type="EC" id="3.4.23.36"/>
    </reaction>
</comment>
<keyword evidence="7 9" id="KW-1133">Transmembrane helix</keyword>
<gene>
    <name evidence="9" type="primary">lspA</name>
    <name evidence="12" type="ORF">EIP75_07035</name>
</gene>
<evidence type="ECO:0000256" key="10">
    <source>
        <dbReference type="RuleBase" id="RU000594"/>
    </source>
</evidence>
<accession>A0A3R8TDP1</accession>
<keyword evidence="6 9" id="KW-0378">Hydrolase</keyword>
<keyword evidence="4 9" id="KW-0812">Transmembrane</keyword>
<dbReference type="InterPro" id="IPR001872">
    <property type="entry name" value="Peptidase_A8"/>
</dbReference>
<comment type="similarity">
    <text evidence="1 9 11">Belongs to the peptidase A8 family.</text>
</comment>
<dbReference type="PANTHER" id="PTHR33695:SF1">
    <property type="entry name" value="LIPOPROTEIN SIGNAL PEPTIDASE"/>
    <property type="match status" value="1"/>
</dbReference>
<dbReference type="PANTHER" id="PTHR33695">
    <property type="entry name" value="LIPOPROTEIN SIGNAL PEPTIDASE"/>
    <property type="match status" value="1"/>
</dbReference>
<feature type="transmembrane region" description="Helical" evidence="9">
    <location>
        <begin position="72"/>
        <end position="92"/>
    </location>
</feature>
<evidence type="ECO:0000256" key="6">
    <source>
        <dbReference type="ARBA" id="ARBA00022801"/>
    </source>
</evidence>
<evidence type="ECO:0000256" key="8">
    <source>
        <dbReference type="ARBA" id="ARBA00023136"/>
    </source>
</evidence>
<evidence type="ECO:0000256" key="5">
    <source>
        <dbReference type="ARBA" id="ARBA00022750"/>
    </source>
</evidence>
<feature type="active site" evidence="9">
    <location>
        <position position="152"/>
    </location>
</feature>
<dbReference type="PRINTS" id="PR00781">
    <property type="entry name" value="LIPOSIGPTASE"/>
</dbReference>
<evidence type="ECO:0000256" key="3">
    <source>
        <dbReference type="ARBA" id="ARBA00022670"/>
    </source>
</evidence>
<dbReference type="NCBIfam" id="TIGR00077">
    <property type="entry name" value="lspA"/>
    <property type="match status" value="1"/>
</dbReference>
<comment type="subcellular location">
    <subcellularLocation>
        <location evidence="9">Cell membrane</location>
        <topology evidence="9">Multi-pass membrane protein</topology>
    </subcellularLocation>
</comment>
<sequence>MAARGKAGTGSGSLWPWLGLAAIIILLDQITKVVVIRVFEYGDSRHVTSFFNLVRVHNEGAAFSFLAQAGGWQRWFFVGLGVVAVSFMVYMLKQHGGQRLFSLALALIMGGAIGNVIDRLIHGYVVDFLDFHWRFLEPVFHGGHFPAFNIADCGISIGAVLLIVDELRRVRRGS</sequence>
<dbReference type="UniPathway" id="UPA00665"/>
<evidence type="ECO:0000313" key="12">
    <source>
        <dbReference type="EMBL" id="RRS05297.1"/>
    </source>
</evidence>
<protein>
    <recommendedName>
        <fullName evidence="9">Lipoprotein signal peptidase</fullName>
        <ecNumber evidence="9">3.4.23.36</ecNumber>
    </recommendedName>
    <alternativeName>
        <fullName evidence="9">Prolipoprotein signal peptidase</fullName>
    </alternativeName>
    <alternativeName>
        <fullName evidence="9">Signal peptidase II</fullName>
        <shortName evidence="9">SPase II</shortName>
    </alternativeName>
</protein>
<dbReference type="OrthoDB" id="9810259at2"/>
<feature type="active site" evidence="9">
    <location>
        <position position="127"/>
    </location>
</feature>
<feature type="transmembrane region" description="Helical" evidence="9">
    <location>
        <begin position="104"/>
        <end position="125"/>
    </location>
</feature>
<comment type="function">
    <text evidence="9 10">This protein specifically catalyzes the removal of signal peptides from prolipoproteins.</text>
</comment>
<evidence type="ECO:0000256" key="4">
    <source>
        <dbReference type="ARBA" id="ARBA00022692"/>
    </source>
</evidence>
<evidence type="ECO:0000313" key="13">
    <source>
        <dbReference type="Proteomes" id="UP000269265"/>
    </source>
</evidence>
<feature type="transmembrane region" description="Helical" evidence="9">
    <location>
        <begin position="12"/>
        <end position="31"/>
    </location>
</feature>
<keyword evidence="2 9" id="KW-1003">Cell membrane</keyword>
<organism evidence="12 13">
    <name type="scientific">Aquabacterium soli</name>
    <dbReference type="NCBI Taxonomy" id="2493092"/>
    <lineage>
        <taxon>Bacteria</taxon>
        <taxon>Pseudomonadati</taxon>
        <taxon>Pseudomonadota</taxon>
        <taxon>Betaproteobacteria</taxon>
        <taxon>Burkholderiales</taxon>
        <taxon>Aquabacterium</taxon>
    </lineage>
</organism>
<dbReference type="Pfam" id="PF01252">
    <property type="entry name" value="Peptidase_A8"/>
    <property type="match status" value="1"/>
</dbReference>
<keyword evidence="3 9" id="KW-0645">Protease</keyword>
<name>A0A3R8TDP1_9BURK</name>
<keyword evidence="8 9" id="KW-0472">Membrane</keyword>
<dbReference type="PROSITE" id="PS00855">
    <property type="entry name" value="SPASE_II"/>
    <property type="match status" value="1"/>
</dbReference>
<comment type="caution">
    <text evidence="12">The sequence shown here is derived from an EMBL/GenBank/DDBJ whole genome shotgun (WGS) entry which is preliminary data.</text>
</comment>
<dbReference type="EC" id="3.4.23.36" evidence="9"/>
<dbReference type="GO" id="GO:0006508">
    <property type="term" value="P:proteolysis"/>
    <property type="evidence" value="ECO:0007669"/>
    <property type="project" value="UniProtKB-KW"/>
</dbReference>
<evidence type="ECO:0000256" key="9">
    <source>
        <dbReference type="HAMAP-Rule" id="MF_00161"/>
    </source>
</evidence>
<evidence type="ECO:0000256" key="7">
    <source>
        <dbReference type="ARBA" id="ARBA00022989"/>
    </source>
</evidence>